<evidence type="ECO:0000256" key="2">
    <source>
        <dbReference type="ARBA" id="ARBA00006763"/>
    </source>
</evidence>
<dbReference type="InterPro" id="IPR005269">
    <property type="entry name" value="LOG"/>
</dbReference>
<sequence>MKIAVFCGSSAGLDPVYTHAARALGQYFAERQVALVYGGGKVGLMGVIADAVMDAGGQVYGVIPVSLQSKELAHTGLTELFVVADMHERKAKMAQLADAFVAMPGGAGTLEEIFESWTWAQLGYHSKPCAFYNVNGFYDPLLQMITNMTEAGFLKPVHANMLIRADQPEALLQELQQYQPPQHKWS</sequence>
<dbReference type="RefSeq" id="WP_151053645.1">
    <property type="nucleotide sequence ID" value="NZ_CP044222.1"/>
</dbReference>
<dbReference type="GO" id="GO:0009691">
    <property type="term" value="P:cytokinin biosynthetic process"/>
    <property type="evidence" value="ECO:0007669"/>
    <property type="project" value="UniProtKB-UniRule"/>
</dbReference>
<accession>A0A5J6LBC7</accession>
<evidence type="ECO:0000313" key="4">
    <source>
        <dbReference type="EMBL" id="QEW05601.1"/>
    </source>
</evidence>
<evidence type="ECO:0000256" key="1">
    <source>
        <dbReference type="ARBA" id="ARBA00000274"/>
    </source>
</evidence>
<gene>
    <name evidence="4" type="ORF">F5I99_03335</name>
</gene>
<reference evidence="4 5" key="1">
    <citation type="submission" date="2019-09" db="EMBL/GenBank/DDBJ databases">
        <title>Nitrincola iocasae sp. nov., a bacterium isolated from the sediment collected at a cold seep field in South China Sea.</title>
        <authorList>
            <person name="Zhang H."/>
            <person name="Wang H."/>
            <person name="Li C."/>
        </authorList>
    </citation>
    <scope>NUCLEOTIDE SEQUENCE [LARGE SCALE GENOMIC DNA]</scope>
    <source>
        <strain evidence="4 5">KXZD1103</strain>
    </source>
</reference>
<dbReference type="SUPFAM" id="SSF102405">
    <property type="entry name" value="MCP/YpsA-like"/>
    <property type="match status" value="1"/>
</dbReference>
<name>A0A5J6LBC7_9GAMM</name>
<dbReference type="PANTHER" id="PTHR31223">
    <property type="entry name" value="LOG FAMILY PROTEIN YJL055W"/>
    <property type="match status" value="1"/>
</dbReference>
<keyword evidence="3" id="KW-0203">Cytokinin biosynthesis</keyword>
<keyword evidence="5" id="KW-1185">Reference proteome</keyword>
<dbReference type="NCBIfam" id="TIGR00730">
    <property type="entry name" value="Rossman fold protein, TIGR00730 family"/>
    <property type="match status" value="1"/>
</dbReference>
<organism evidence="4 5">
    <name type="scientific">Nitrincola iocasae</name>
    <dbReference type="NCBI Taxonomy" id="2614693"/>
    <lineage>
        <taxon>Bacteria</taxon>
        <taxon>Pseudomonadati</taxon>
        <taxon>Pseudomonadota</taxon>
        <taxon>Gammaproteobacteria</taxon>
        <taxon>Oceanospirillales</taxon>
        <taxon>Oceanospirillaceae</taxon>
        <taxon>Nitrincola</taxon>
    </lineage>
</organism>
<evidence type="ECO:0000256" key="3">
    <source>
        <dbReference type="RuleBase" id="RU363015"/>
    </source>
</evidence>
<dbReference type="KEGG" id="nik:F5I99_03335"/>
<dbReference type="GO" id="GO:0005829">
    <property type="term" value="C:cytosol"/>
    <property type="evidence" value="ECO:0007669"/>
    <property type="project" value="TreeGrafter"/>
</dbReference>
<protein>
    <recommendedName>
        <fullName evidence="3">Cytokinin riboside 5'-monophosphate phosphoribohydrolase</fullName>
        <ecNumber evidence="3">3.2.2.n1</ecNumber>
    </recommendedName>
</protein>
<dbReference type="AlphaFoldDB" id="A0A5J6LBC7"/>
<dbReference type="Pfam" id="PF03641">
    <property type="entry name" value="Lysine_decarbox"/>
    <property type="match status" value="1"/>
</dbReference>
<comment type="similarity">
    <text evidence="2 3">Belongs to the LOG family.</text>
</comment>
<dbReference type="EMBL" id="CP044222">
    <property type="protein sequence ID" value="QEW05601.1"/>
    <property type="molecule type" value="Genomic_DNA"/>
</dbReference>
<dbReference type="Proteomes" id="UP000325606">
    <property type="component" value="Chromosome"/>
</dbReference>
<keyword evidence="3" id="KW-0378">Hydrolase</keyword>
<proteinExistence type="inferred from homology"/>
<evidence type="ECO:0000313" key="5">
    <source>
        <dbReference type="Proteomes" id="UP000325606"/>
    </source>
</evidence>
<dbReference type="GO" id="GO:0008714">
    <property type="term" value="F:AMP nucleosidase activity"/>
    <property type="evidence" value="ECO:0007669"/>
    <property type="project" value="UniProtKB-EC"/>
</dbReference>
<dbReference type="Gene3D" id="3.40.50.450">
    <property type="match status" value="1"/>
</dbReference>
<dbReference type="PANTHER" id="PTHR31223:SF70">
    <property type="entry name" value="LOG FAMILY PROTEIN YJL055W"/>
    <property type="match status" value="1"/>
</dbReference>
<dbReference type="InterPro" id="IPR031100">
    <property type="entry name" value="LOG_fam"/>
</dbReference>
<comment type="catalytic activity">
    <reaction evidence="1">
        <text>AMP + H2O = D-ribose 5-phosphate + adenine</text>
        <dbReference type="Rhea" id="RHEA:20129"/>
        <dbReference type="ChEBI" id="CHEBI:15377"/>
        <dbReference type="ChEBI" id="CHEBI:16708"/>
        <dbReference type="ChEBI" id="CHEBI:78346"/>
        <dbReference type="ChEBI" id="CHEBI:456215"/>
        <dbReference type="EC" id="3.2.2.4"/>
    </reaction>
</comment>
<dbReference type="EC" id="3.2.2.n1" evidence="3"/>